<dbReference type="AlphaFoldDB" id="A0A9W4D0X7"/>
<comment type="caution">
    <text evidence="1">The sequence shown here is derived from an EMBL/GenBank/DDBJ whole genome shotgun (WGS) entry which is preliminary data.</text>
</comment>
<protein>
    <submittedName>
        <fullName evidence="1">BgTH12-05161</fullName>
    </submittedName>
</protein>
<reference evidence="1" key="1">
    <citation type="submission" date="2020-10" db="EMBL/GenBank/DDBJ databases">
        <authorList>
            <person name="Muller C M."/>
        </authorList>
    </citation>
    <scope>NUCLEOTIDE SEQUENCE</scope>
    <source>
        <strain evidence="1">THUN-12</strain>
    </source>
</reference>
<accession>A0A9W4D0X7</accession>
<proteinExistence type="predicted"/>
<dbReference type="Proteomes" id="UP000683417">
    <property type="component" value="Unassembled WGS sequence"/>
</dbReference>
<gene>
    <name evidence="1" type="ORF">BGTH12_LOCUS3928</name>
</gene>
<dbReference type="EMBL" id="CAJHIT010000006">
    <property type="protein sequence ID" value="CAD6502570.1"/>
    <property type="molecule type" value="Genomic_DNA"/>
</dbReference>
<evidence type="ECO:0000313" key="2">
    <source>
        <dbReference type="Proteomes" id="UP000683417"/>
    </source>
</evidence>
<name>A0A9W4D0X7_BLUGR</name>
<organism evidence="1 2">
    <name type="scientific">Blumeria graminis f. sp. triticale</name>
    <dbReference type="NCBI Taxonomy" id="1689686"/>
    <lineage>
        <taxon>Eukaryota</taxon>
        <taxon>Fungi</taxon>
        <taxon>Dikarya</taxon>
        <taxon>Ascomycota</taxon>
        <taxon>Pezizomycotina</taxon>
        <taxon>Leotiomycetes</taxon>
        <taxon>Erysiphales</taxon>
        <taxon>Erysiphaceae</taxon>
        <taxon>Blumeria</taxon>
    </lineage>
</organism>
<sequence length="59" mass="7119">MRQTKEQEHCYVDYEFFVMENSRRRVCSILLEMTEHGGSGRRKWKNSSKYMLCSIRVSP</sequence>
<evidence type="ECO:0000313" key="1">
    <source>
        <dbReference type="EMBL" id="CAD6502570.1"/>
    </source>
</evidence>